<reference evidence="4" key="2">
    <citation type="submission" date="2019-10" db="EMBL/GenBank/DDBJ databases">
        <authorList>
            <consortium name="NCBI Genome Project"/>
        </authorList>
    </citation>
    <scope>NUCLEOTIDE SEQUENCE</scope>
    <source>
        <strain evidence="4">NI907</strain>
    </source>
</reference>
<accession>A0A6P8AQN4</accession>
<feature type="domain" description="BPL/LPL catalytic" evidence="2">
    <location>
        <begin position="53"/>
        <end position="277"/>
    </location>
</feature>
<dbReference type="RefSeq" id="XP_030977213.1">
    <property type="nucleotide sequence ID" value="XM_031131913.1"/>
</dbReference>
<dbReference type="AlphaFoldDB" id="A0A6P8AQN4"/>
<proteinExistence type="predicted"/>
<dbReference type="PROSITE" id="PS51733">
    <property type="entry name" value="BPL_LPL_CATALYTIC"/>
    <property type="match status" value="1"/>
</dbReference>
<feature type="region of interest" description="Disordered" evidence="1">
    <location>
        <begin position="44"/>
        <end position="65"/>
    </location>
</feature>
<dbReference type="SUPFAM" id="SSF55681">
    <property type="entry name" value="Class II aaRS and biotin synthetases"/>
    <property type="match status" value="1"/>
</dbReference>
<name>A0A6P8AQN4_PYRGI</name>
<evidence type="ECO:0000256" key="1">
    <source>
        <dbReference type="SAM" id="MobiDB-lite"/>
    </source>
</evidence>
<evidence type="ECO:0000313" key="4">
    <source>
        <dbReference type="RefSeq" id="XP_030977213.1"/>
    </source>
</evidence>
<sequence>MSHLGRIGRVTLQHIHLPSDAFAQTYPSYALAAALQSRLQRALLDSKSNPSSPPPPPTILSFTPQPTYTLGRRQAVGRNVDVDALCRPLIITHPTSAPENRHHMQPILLQSLRGGQMTYHGPGQVVIWPILDLQPASGGYKNMGVRQYADLLQDVTSELVRNSPPLSSRLNIVKTCDPGVWVSETSQEQPRKIAAMGVHLRRHVTGLGVALNLTTPGTTANVGRDGVNNVGNNPWLRFVPCGLEGKDVTSVFLESQGWNKAVSRDSTPASELVQLPDPGKGYAQTWAGLFANHLGLDYNQEAIHDGVPSDFEGLTAEAMSLEAEMKVTLDGDGASEAAANP</sequence>
<dbReference type="KEGG" id="pgri:PgNI_11955"/>
<keyword evidence="3" id="KW-1185">Reference proteome</keyword>
<organism evidence="3 4">
    <name type="scientific">Pyricularia grisea</name>
    <name type="common">Crabgrass-specific blast fungus</name>
    <name type="synonym">Magnaporthe grisea</name>
    <dbReference type="NCBI Taxonomy" id="148305"/>
    <lineage>
        <taxon>Eukaryota</taxon>
        <taxon>Fungi</taxon>
        <taxon>Dikarya</taxon>
        <taxon>Ascomycota</taxon>
        <taxon>Pezizomycotina</taxon>
        <taxon>Sordariomycetes</taxon>
        <taxon>Sordariomycetidae</taxon>
        <taxon>Magnaporthales</taxon>
        <taxon>Pyriculariaceae</taxon>
        <taxon>Pyricularia</taxon>
    </lineage>
</organism>
<evidence type="ECO:0000259" key="2">
    <source>
        <dbReference type="PROSITE" id="PS51733"/>
    </source>
</evidence>
<dbReference type="InterPro" id="IPR004143">
    <property type="entry name" value="BPL_LPL_catalytic"/>
</dbReference>
<dbReference type="Gene3D" id="3.30.930.10">
    <property type="entry name" value="Bira Bifunctional Protein, Domain 2"/>
    <property type="match status" value="1"/>
</dbReference>
<reference evidence="4" key="3">
    <citation type="submission" date="2025-08" db="UniProtKB">
        <authorList>
            <consortium name="RefSeq"/>
        </authorList>
    </citation>
    <scope>IDENTIFICATION</scope>
    <source>
        <strain evidence="4">NI907</strain>
    </source>
</reference>
<dbReference type="PANTHER" id="PTHR10993">
    <property type="entry name" value="OCTANOYLTRANSFERASE"/>
    <property type="match status" value="1"/>
</dbReference>
<dbReference type="GeneID" id="41966818"/>
<dbReference type="PANTHER" id="PTHR10993:SF7">
    <property type="entry name" value="LIPOYLTRANSFERASE 2, MITOCHONDRIAL-RELATED"/>
    <property type="match status" value="1"/>
</dbReference>
<gene>
    <name evidence="4" type="ORF">PgNI_11955</name>
</gene>
<dbReference type="GO" id="GO:0009249">
    <property type="term" value="P:protein lipoylation"/>
    <property type="evidence" value="ECO:0007669"/>
    <property type="project" value="TreeGrafter"/>
</dbReference>
<dbReference type="Pfam" id="PF21948">
    <property type="entry name" value="LplA-B_cat"/>
    <property type="match status" value="1"/>
</dbReference>
<dbReference type="Proteomes" id="UP000515153">
    <property type="component" value="Unplaced"/>
</dbReference>
<dbReference type="InterPro" id="IPR045864">
    <property type="entry name" value="aa-tRNA-synth_II/BPL/LPL"/>
</dbReference>
<evidence type="ECO:0000313" key="3">
    <source>
        <dbReference type="Proteomes" id="UP000515153"/>
    </source>
</evidence>
<reference evidence="4" key="1">
    <citation type="journal article" date="2019" name="Mol. Biol. Evol.">
        <title>Blast fungal genomes show frequent chromosomal changes, gene gains and losses, and effector gene turnover.</title>
        <authorList>
            <person name="Gomez Luciano L.B."/>
            <person name="Jason Tsai I."/>
            <person name="Chuma I."/>
            <person name="Tosa Y."/>
            <person name="Chen Y.H."/>
            <person name="Li J.Y."/>
            <person name="Li M.Y."/>
            <person name="Jade Lu M.Y."/>
            <person name="Nakayashiki H."/>
            <person name="Li W.H."/>
        </authorList>
    </citation>
    <scope>NUCLEOTIDE SEQUENCE</scope>
    <source>
        <strain evidence="4">NI907</strain>
    </source>
</reference>
<protein>
    <recommendedName>
        <fullName evidence="2">BPL/LPL catalytic domain-containing protein</fullName>
    </recommendedName>
</protein>
<dbReference type="GO" id="GO:0033819">
    <property type="term" value="F:lipoyl(octanoyl) transferase activity"/>
    <property type="evidence" value="ECO:0007669"/>
    <property type="project" value="TreeGrafter"/>
</dbReference>